<keyword evidence="1" id="KW-0812">Transmembrane</keyword>
<dbReference type="Proteomes" id="UP001152607">
    <property type="component" value="Unassembled WGS sequence"/>
</dbReference>
<feature type="transmembrane region" description="Helical" evidence="1">
    <location>
        <begin position="406"/>
        <end position="424"/>
    </location>
</feature>
<comment type="caution">
    <text evidence="3">The sequence shown here is derived from an EMBL/GenBank/DDBJ whole genome shotgun (WGS) entry which is preliminary data.</text>
</comment>
<dbReference type="EMBL" id="CAOQHR010000003">
    <property type="protein sequence ID" value="CAI6331455.1"/>
    <property type="molecule type" value="Genomic_DNA"/>
</dbReference>
<dbReference type="AlphaFoldDB" id="A0A9W4UAN1"/>
<evidence type="ECO:0000313" key="4">
    <source>
        <dbReference type="Proteomes" id="UP001152607"/>
    </source>
</evidence>
<organism evidence="3 4">
    <name type="scientific">Periconia digitata</name>
    <dbReference type="NCBI Taxonomy" id="1303443"/>
    <lineage>
        <taxon>Eukaryota</taxon>
        <taxon>Fungi</taxon>
        <taxon>Dikarya</taxon>
        <taxon>Ascomycota</taxon>
        <taxon>Pezizomycotina</taxon>
        <taxon>Dothideomycetes</taxon>
        <taxon>Pleosporomycetidae</taxon>
        <taxon>Pleosporales</taxon>
        <taxon>Massarineae</taxon>
        <taxon>Periconiaceae</taxon>
        <taxon>Periconia</taxon>
    </lineage>
</organism>
<reference evidence="3" key="1">
    <citation type="submission" date="2023-01" db="EMBL/GenBank/DDBJ databases">
        <authorList>
            <person name="Van Ghelder C."/>
            <person name="Rancurel C."/>
        </authorList>
    </citation>
    <scope>NUCLEOTIDE SEQUENCE</scope>
    <source>
        <strain evidence="3">CNCM I-4278</strain>
    </source>
</reference>
<keyword evidence="1" id="KW-1133">Transmembrane helix</keyword>
<feature type="domain" description="DUF6536" evidence="2">
    <location>
        <begin position="39"/>
        <end position="186"/>
    </location>
</feature>
<protein>
    <recommendedName>
        <fullName evidence="2">DUF6536 domain-containing protein</fullName>
    </recommendedName>
</protein>
<dbReference type="OrthoDB" id="5429634at2759"/>
<keyword evidence="1" id="KW-0472">Membrane</keyword>
<dbReference type="PANTHER" id="PTHR35395">
    <property type="entry name" value="DUF6536 DOMAIN-CONTAINING PROTEIN"/>
    <property type="match status" value="1"/>
</dbReference>
<dbReference type="InterPro" id="IPR046623">
    <property type="entry name" value="DUF6536"/>
</dbReference>
<feature type="transmembrane region" description="Helical" evidence="1">
    <location>
        <begin position="41"/>
        <end position="65"/>
    </location>
</feature>
<dbReference type="PANTHER" id="PTHR35395:SF1">
    <property type="entry name" value="DUF6536 DOMAIN-CONTAINING PROTEIN"/>
    <property type="match status" value="1"/>
</dbReference>
<gene>
    <name evidence="3" type="ORF">PDIGIT_LOCUS4480</name>
</gene>
<name>A0A9W4UAN1_9PLEO</name>
<feature type="transmembrane region" description="Helical" evidence="1">
    <location>
        <begin position="463"/>
        <end position="484"/>
    </location>
</feature>
<evidence type="ECO:0000313" key="3">
    <source>
        <dbReference type="EMBL" id="CAI6331455.1"/>
    </source>
</evidence>
<accession>A0A9W4UAN1</accession>
<keyword evidence="4" id="KW-1185">Reference proteome</keyword>
<evidence type="ECO:0000259" key="2">
    <source>
        <dbReference type="Pfam" id="PF20163"/>
    </source>
</evidence>
<proteinExistence type="predicted"/>
<sequence>MLGFDAILQPGQDAKPTYMILPPNDPSPQPSRRKYLQGWRFGAINCGIAASVVFLVNLVATIVCTRHSRDEPLYKGDCERARQINTALHIFINILSTVLLSSSNYCMQCLSAPTRKDVDAAHALNKWLDIGIMSYRNLRFISKKRVALWALLALSSVPLHLMFNSVVYMSITDHEYSVFGVTQSFINSSGCEGCSEMYRPDSIRVEDGPSSEYENTVLLQNLHRQAYEGRLERLENLDCINAYARLIQSDRRNLFLVFRDDDAPIVRWITFSEASPVFWAHSMHFYDPVPYSWISPPPFKNTFNELQNSPANWTVESCDDYWCDDSSPSGPIQYCLSEKIEPQCQIRWSTEIAMVVVLLNFLKTTDMCLVSMDDAILIQKKSFKIRARRWNGQRHKWKDAVSGPRSGFLFLLVLAILTAISFLLHKSIQIYNDSDREKLANWTEIGFGAIDPRTMIDIGSPNVLANALVANSAQLAVSVFYFSYNSLFTNMVLGYEWATYAYQKKGLRVTTQAKGDQRSSYFLSLPYRFALPMMIASGLMHWVMSQSFFFVALDRYSAYNLVGYTKSFKCGFSPIAIITGLVVVVVLLLVAFVVGNLRHPHNTILVGSCSIAISAACHPLLSGEDEGRDLAQEKLQWGVVGENPDGSGHCSFSGGPVDELKKGGMY</sequence>
<feature type="transmembrane region" description="Helical" evidence="1">
    <location>
        <begin position="146"/>
        <end position="169"/>
    </location>
</feature>
<feature type="transmembrane region" description="Helical" evidence="1">
    <location>
        <begin position="574"/>
        <end position="597"/>
    </location>
</feature>
<dbReference type="Pfam" id="PF20163">
    <property type="entry name" value="DUF6536"/>
    <property type="match status" value="1"/>
</dbReference>
<evidence type="ECO:0000256" key="1">
    <source>
        <dbReference type="SAM" id="Phobius"/>
    </source>
</evidence>
<feature type="transmembrane region" description="Helical" evidence="1">
    <location>
        <begin position="529"/>
        <end position="553"/>
    </location>
</feature>